<feature type="domain" description="FAS1" evidence="2">
    <location>
        <begin position="44"/>
        <end position="207"/>
    </location>
</feature>
<evidence type="ECO:0000259" key="2">
    <source>
        <dbReference type="PROSITE" id="PS50213"/>
    </source>
</evidence>
<accession>A0A1H9CCH0</accession>
<dbReference type="Pfam" id="PF02469">
    <property type="entry name" value="Fasciclin"/>
    <property type="match status" value="1"/>
</dbReference>
<dbReference type="Gene3D" id="2.30.180.10">
    <property type="entry name" value="FAS1 domain"/>
    <property type="match status" value="1"/>
</dbReference>
<gene>
    <name evidence="3" type="ORF">SAMN05421756_102141</name>
</gene>
<proteinExistence type="predicted"/>
<dbReference type="STRING" id="1036181.SAMN05421756_102141"/>
<dbReference type="Proteomes" id="UP000198504">
    <property type="component" value="Unassembled WGS sequence"/>
</dbReference>
<dbReference type="AlphaFoldDB" id="A0A1H9CCH0"/>
<dbReference type="PROSITE" id="PS50213">
    <property type="entry name" value="FAS1"/>
    <property type="match status" value="1"/>
</dbReference>
<dbReference type="OrthoDB" id="3370067at2"/>
<dbReference type="EMBL" id="FOFA01000002">
    <property type="protein sequence ID" value="SEP98388.1"/>
    <property type="molecule type" value="Genomic_DNA"/>
</dbReference>
<feature type="chain" id="PRO_5011582730" evidence="1">
    <location>
        <begin position="28"/>
        <end position="213"/>
    </location>
</feature>
<dbReference type="SMART" id="SM00554">
    <property type="entry name" value="FAS1"/>
    <property type="match status" value="1"/>
</dbReference>
<dbReference type="RefSeq" id="WP_091178067.1">
    <property type="nucleotide sequence ID" value="NZ_FOFA01000002.1"/>
</dbReference>
<organism evidence="3 4">
    <name type="scientific">Microlunatus flavus</name>
    <dbReference type="NCBI Taxonomy" id="1036181"/>
    <lineage>
        <taxon>Bacteria</taxon>
        <taxon>Bacillati</taxon>
        <taxon>Actinomycetota</taxon>
        <taxon>Actinomycetes</taxon>
        <taxon>Propionibacteriales</taxon>
        <taxon>Propionibacteriaceae</taxon>
        <taxon>Microlunatus</taxon>
    </lineage>
</organism>
<dbReference type="InterPro" id="IPR036378">
    <property type="entry name" value="FAS1_dom_sf"/>
</dbReference>
<protein>
    <submittedName>
        <fullName evidence="3">Fasciclin domain-containing protein</fullName>
    </submittedName>
</protein>
<reference evidence="4" key="1">
    <citation type="submission" date="2016-10" db="EMBL/GenBank/DDBJ databases">
        <authorList>
            <person name="Varghese N."/>
            <person name="Submissions S."/>
        </authorList>
    </citation>
    <scope>NUCLEOTIDE SEQUENCE [LARGE SCALE GENOMIC DNA]</scope>
    <source>
        <strain evidence="4">CGMCC 4.6856</strain>
    </source>
</reference>
<keyword evidence="4" id="KW-1185">Reference proteome</keyword>
<name>A0A1H9CCH0_9ACTN</name>
<dbReference type="SUPFAM" id="SSF82153">
    <property type="entry name" value="FAS1 domain"/>
    <property type="match status" value="1"/>
</dbReference>
<evidence type="ECO:0000313" key="4">
    <source>
        <dbReference type="Proteomes" id="UP000198504"/>
    </source>
</evidence>
<feature type="signal peptide" evidence="1">
    <location>
        <begin position="1"/>
        <end position="27"/>
    </location>
</feature>
<sequence length="213" mass="22860">MRAPRRVVAIVVAALTMLVGLGMPASAHPKPHPLGTRSLATVLAKDGTGFDHNPNDFDIADNAVAAVLAAKPDSPVAVLADGKTPLTAFLPTDRAFRRLAHDLTGKHYRSEKAVFTDLATTLGVDTIESVLLYHVVPGTTITYKQALRSNGAVLQTALPGATLKVKVTRHHRVYLVDADTDDRNPRIVKININKGNVQIAHGIDRVLRPVDLP</sequence>
<evidence type="ECO:0000256" key="1">
    <source>
        <dbReference type="SAM" id="SignalP"/>
    </source>
</evidence>
<dbReference type="InterPro" id="IPR000782">
    <property type="entry name" value="FAS1_domain"/>
</dbReference>
<keyword evidence="1" id="KW-0732">Signal</keyword>
<evidence type="ECO:0000313" key="3">
    <source>
        <dbReference type="EMBL" id="SEP98388.1"/>
    </source>
</evidence>